<dbReference type="Gene3D" id="1.10.1660.10">
    <property type="match status" value="1"/>
</dbReference>
<dbReference type="PROSITE" id="PS00552">
    <property type="entry name" value="HTH_MERR_1"/>
    <property type="match status" value="1"/>
</dbReference>
<dbReference type="PROSITE" id="PS51746">
    <property type="entry name" value="PPM_2"/>
    <property type="match status" value="1"/>
</dbReference>
<dbReference type="RefSeq" id="WP_212818170.1">
    <property type="nucleotide sequence ID" value="NZ_AP023359.1"/>
</dbReference>
<feature type="domain" description="PPM-type phosphatase" evidence="3">
    <location>
        <begin position="121"/>
        <end position="350"/>
    </location>
</feature>
<dbReference type="SMART" id="SM00422">
    <property type="entry name" value="HTH_MERR"/>
    <property type="match status" value="1"/>
</dbReference>
<dbReference type="PANTHER" id="PTHR30204:SF97">
    <property type="entry name" value="MERR FAMILY REGULATORY PROTEIN"/>
    <property type="match status" value="1"/>
</dbReference>
<dbReference type="InterPro" id="IPR000551">
    <property type="entry name" value="MerR-type_HTH_dom"/>
</dbReference>
<evidence type="ECO:0000313" key="4">
    <source>
        <dbReference type="EMBL" id="BCJ69030.1"/>
    </source>
</evidence>
<evidence type="ECO:0000313" key="5">
    <source>
        <dbReference type="Proteomes" id="UP000680866"/>
    </source>
</evidence>
<feature type="domain" description="HTH merR-type" evidence="2">
    <location>
        <begin position="3"/>
        <end position="73"/>
    </location>
</feature>
<dbReference type="InterPro" id="IPR036457">
    <property type="entry name" value="PPM-type-like_dom_sf"/>
</dbReference>
<dbReference type="CDD" id="cd00143">
    <property type="entry name" value="PP2Cc"/>
    <property type="match status" value="1"/>
</dbReference>
<dbReference type="CDD" id="cd01107">
    <property type="entry name" value="HTH_BmrR"/>
    <property type="match status" value="1"/>
</dbReference>
<dbReference type="SUPFAM" id="SSF46955">
    <property type="entry name" value="Putative DNA-binding domain"/>
    <property type="match status" value="1"/>
</dbReference>
<dbReference type="InterPro" id="IPR047057">
    <property type="entry name" value="MerR_fam"/>
</dbReference>
<dbReference type="EMBL" id="AP023359">
    <property type="protein sequence ID" value="BCJ69030.1"/>
    <property type="molecule type" value="Genomic_DNA"/>
</dbReference>
<dbReference type="Pfam" id="PF13672">
    <property type="entry name" value="PP2C_2"/>
    <property type="match status" value="1"/>
</dbReference>
<evidence type="ECO:0008006" key="6">
    <source>
        <dbReference type="Google" id="ProtNLM"/>
    </source>
</evidence>
<name>A0A810N7N2_9ACTN</name>
<reference evidence="4" key="1">
    <citation type="submission" date="2020-08" db="EMBL/GenBank/DDBJ databases">
        <title>Whole genome shotgun sequence of Polymorphospora rubra NBRC 101157.</title>
        <authorList>
            <person name="Komaki H."/>
            <person name="Tamura T."/>
        </authorList>
    </citation>
    <scope>NUCLEOTIDE SEQUENCE</scope>
    <source>
        <strain evidence="4">NBRC 101157</strain>
    </source>
</reference>
<dbReference type="Gene3D" id="3.60.40.10">
    <property type="entry name" value="PPM-type phosphatase domain"/>
    <property type="match status" value="1"/>
</dbReference>
<dbReference type="KEGG" id="pry:Prubr_60510"/>
<dbReference type="GO" id="GO:0003677">
    <property type="term" value="F:DNA binding"/>
    <property type="evidence" value="ECO:0007669"/>
    <property type="project" value="UniProtKB-KW"/>
</dbReference>
<dbReference type="GO" id="GO:0003700">
    <property type="term" value="F:DNA-binding transcription factor activity"/>
    <property type="evidence" value="ECO:0007669"/>
    <property type="project" value="InterPro"/>
</dbReference>
<evidence type="ECO:0000259" key="2">
    <source>
        <dbReference type="PROSITE" id="PS50937"/>
    </source>
</evidence>
<dbReference type="SUPFAM" id="SSF81606">
    <property type="entry name" value="PP2C-like"/>
    <property type="match status" value="1"/>
</dbReference>
<gene>
    <name evidence="4" type="ORF">Prubr_60510</name>
</gene>
<dbReference type="PANTHER" id="PTHR30204">
    <property type="entry name" value="REDOX-CYCLING DRUG-SENSING TRANSCRIPTIONAL ACTIVATOR SOXR"/>
    <property type="match status" value="1"/>
</dbReference>
<accession>A0A810N7N2</accession>
<dbReference type="Pfam" id="PF13411">
    <property type="entry name" value="MerR_1"/>
    <property type="match status" value="1"/>
</dbReference>
<dbReference type="PROSITE" id="PS50937">
    <property type="entry name" value="HTH_MERR_2"/>
    <property type="match status" value="1"/>
</dbReference>
<evidence type="ECO:0000259" key="3">
    <source>
        <dbReference type="PROSITE" id="PS51746"/>
    </source>
</evidence>
<protein>
    <recommendedName>
        <fullName evidence="6">MerR family transcriptional regulator</fullName>
    </recommendedName>
</protein>
<keyword evidence="1" id="KW-0238">DNA-binding</keyword>
<proteinExistence type="predicted"/>
<sequence>MPLLTIGAFAAATRLSAKALRLYDELGLLPPAAVDGDTGYRYYDEAQLDRARLIARLRGIGMPLARIRAVCDLGPTAAADEVAAYWAHVAADTAVRQRLATRLVEDLSGRATMYDNPLGIRPAARTDAGEGRDTNEDVAYAGTRLLAVADGTRGPGGRASAAAVETLTALETAAVDDPLGALADAVARANRAVDHVGADVPAGGGEAATTLTAMLWTGSHLALAHIGDTRVYLLREGRLSQLTHDHTWVQSQVDEGRLGPQEALTHPQRALLARALTGAAGTEPDLSLHRALAGDRYLLCSDGLSGVVPPAALHGTLRDAGEPARTVDALIALAHDHGAPDNIACVVADVVAD</sequence>
<dbReference type="AlphaFoldDB" id="A0A810N7N2"/>
<dbReference type="SMART" id="SM00331">
    <property type="entry name" value="PP2C_SIG"/>
    <property type="match status" value="1"/>
</dbReference>
<dbReference type="InterPro" id="IPR009061">
    <property type="entry name" value="DNA-bd_dom_put_sf"/>
</dbReference>
<keyword evidence="5" id="KW-1185">Reference proteome</keyword>
<evidence type="ECO:0000256" key="1">
    <source>
        <dbReference type="ARBA" id="ARBA00023125"/>
    </source>
</evidence>
<dbReference type="SMART" id="SM00332">
    <property type="entry name" value="PP2Cc"/>
    <property type="match status" value="1"/>
</dbReference>
<dbReference type="Proteomes" id="UP000680866">
    <property type="component" value="Chromosome"/>
</dbReference>
<organism evidence="4 5">
    <name type="scientific">Polymorphospora rubra</name>
    <dbReference type="NCBI Taxonomy" id="338584"/>
    <lineage>
        <taxon>Bacteria</taxon>
        <taxon>Bacillati</taxon>
        <taxon>Actinomycetota</taxon>
        <taxon>Actinomycetes</taxon>
        <taxon>Micromonosporales</taxon>
        <taxon>Micromonosporaceae</taxon>
        <taxon>Polymorphospora</taxon>
    </lineage>
</organism>
<dbReference type="InterPro" id="IPR001932">
    <property type="entry name" value="PPM-type_phosphatase-like_dom"/>
</dbReference>